<dbReference type="PIRSF" id="PIRSF000126">
    <property type="entry name" value="11-beta-HSD1"/>
    <property type="match status" value="1"/>
</dbReference>
<dbReference type="EMBL" id="LR536450">
    <property type="protein sequence ID" value="VFU09761.1"/>
    <property type="molecule type" value="Genomic_DNA"/>
</dbReference>
<dbReference type="CDD" id="cd05233">
    <property type="entry name" value="SDR_c"/>
    <property type="match status" value="1"/>
</dbReference>
<dbReference type="KEGG" id="mtun:MTUNDRAET4_2874"/>
<dbReference type="OrthoDB" id="9808814at2"/>
<dbReference type="InterPro" id="IPR036291">
    <property type="entry name" value="NAD(P)-bd_dom_sf"/>
</dbReference>
<evidence type="ECO:0000313" key="4">
    <source>
        <dbReference type="EMBL" id="VFU09761.1"/>
    </source>
</evidence>
<keyword evidence="2" id="KW-0560">Oxidoreductase</keyword>
<dbReference type="PANTHER" id="PTHR44196:SF2">
    <property type="entry name" value="SHORT-CHAIN DEHYDROGENASE-RELATED"/>
    <property type="match status" value="1"/>
</dbReference>
<evidence type="ECO:0000256" key="2">
    <source>
        <dbReference type="ARBA" id="ARBA00023002"/>
    </source>
</evidence>
<name>A0A4U8Z2Z1_METTU</name>
<dbReference type="SUPFAM" id="SSF51735">
    <property type="entry name" value="NAD(P)-binding Rossmann-fold domains"/>
    <property type="match status" value="1"/>
</dbReference>
<reference evidence="4 5" key="1">
    <citation type="submission" date="2019-03" db="EMBL/GenBank/DDBJ databases">
        <authorList>
            <person name="Kox A.R. M."/>
        </authorList>
    </citation>
    <scope>NUCLEOTIDE SEQUENCE [LARGE SCALE GENOMIC DNA]</scope>
    <source>
        <strain evidence="4">MTUNDRAET4 annotated genome</strain>
    </source>
</reference>
<dbReference type="AlphaFoldDB" id="A0A4U8Z2Z1"/>
<dbReference type="PRINTS" id="PR00081">
    <property type="entry name" value="GDHRDH"/>
</dbReference>
<dbReference type="PRINTS" id="PR00080">
    <property type="entry name" value="SDRFAMILY"/>
</dbReference>
<dbReference type="GO" id="GO:0016491">
    <property type="term" value="F:oxidoreductase activity"/>
    <property type="evidence" value="ECO:0007669"/>
    <property type="project" value="UniProtKB-KW"/>
</dbReference>
<dbReference type="Pfam" id="PF00106">
    <property type="entry name" value="adh_short"/>
    <property type="match status" value="1"/>
</dbReference>
<comment type="similarity">
    <text evidence="1 3">Belongs to the short-chain dehydrogenases/reductases (SDR) family.</text>
</comment>
<dbReference type="RefSeq" id="WP_134490238.1">
    <property type="nucleotide sequence ID" value="NZ_CP139089.1"/>
</dbReference>
<dbReference type="InterPro" id="IPR002347">
    <property type="entry name" value="SDR_fam"/>
</dbReference>
<dbReference type="Gene3D" id="3.40.50.720">
    <property type="entry name" value="NAD(P)-binding Rossmann-like Domain"/>
    <property type="match status" value="1"/>
</dbReference>
<evidence type="ECO:0000256" key="1">
    <source>
        <dbReference type="ARBA" id="ARBA00006484"/>
    </source>
</evidence>
<evidence type="ECO:0000256" key="3">
    <source>
        <dbReference type="RuleBase" id="RU000363"/>
    </source>
</evidence>
<dbReference type="PANTHER" id="PTHR44196">
    <property type="entry name" value="DEHYDROGENASE/REDUCTASE SDR FAMILY MEMBER 7B"/>
    <property type="match status" value="1"/>
</dbReference>
<organism evidence="4 5">
    <name type="scientific">Methylocella tundrae</name>
    <dbReference type="NCBI Taxonomy" id="227605"/>
    <lineage>
        <taxon>Bacteria</taxon>
        <taxon>Pseudomonadati</taxon>
        <taxon>Pseudomonadota</taxon>
        <taxon>Alphaproteobacteria</taxon>
        <taxon>Hyphomicrobiales</taxon>
        <taxon>Beijerinckiaceae</taxon>
        <taxon>Methylocella</taxon>
    </lineage>
</organism>
<gene>
    <name evidence="4" type="ORF">MTUNDRAET4_2874</name>
</gene>
<dbReference type="GO" id="GO:0016020">
    <property type="term" value="C:membrane"/>
    <property type="evidence" value="ECO:0007669"/>
    <property type="project" value="TreeGrafter"/>
</dbReference>
<evidence type="ECO:0000313" key="5">
    <source>
        <dbReference type="Proteomes" id="UP000294360"/>
    </source>
</evidence>
<sequence length="267" mass="28542">MSEDPGGGERRVTLITGASGGIGADLARVFARRGHDLALVARSADKLHLLADEIESSSGRRPLILTFDLTKPDAAERIAADLDAARASPEILVNNAGFGLIGDVMELDGDEQLRIIDLNVRSLVDITSRLLPQIRTSRGKILNVASIAGFFPGGPGMTIYYASKAFVLSFSRGLAQELRNDGVIVSALCPGATPTGFQERAGFGPHILRGVPMTKSIEVAEAGYRGLMAGKREIIPGWFNKLGAAVLPFAPKDVILMLISRVQQKRR</sequence>
<accession>A0A4U8Z2Z1</accession>
<protein>
    <submittedName>
        <fullName evidence="4">Short-chain dehydrogenase</fullName>
    </submittedName>
</protein>
<proteinExistence type="inferred from homology"/>
<dbReference type="Proteomes" id="UP000294360">
    <property type="component" value="Chromosome"/>
</dbReference>